<dbReference type="EMBL" id="GEDG01019105">
    <property type="protein sequence ID" value="JAP20223.1"/>
    <property type="molecule type" value="Transcribed_RNA"/>
</dbReference>
<accession>A0A0V0HIN9</accession>
<organism evidence="1">
    <name type="scientific">Solanum chacoense</name>
    <name type="common">Chaco potato</name>
    <dbReference type="NCBI Taxonomy" id="4108"/>
    <lineage>
        <taxon>Eukaryota</taxon>
        <taxon>Viridiplantae</taxon>
        <taxon>Streptophyta</taxon>
        <taxon>Embryophyta</taxon>
        <taxon>Tracheophyta</taxon>
        <taxon>Spermatophyta</taxon>
        <taxon>Magnoliopsida</taxon>
        <taxon>eudicotyledons</taxon>
        <taxon>Gunneridae</taxon>
        <taxon>Pentapetalae</taxon>
        <taxon>asterids</taxon>
        <taxon>lamiids</taxon>
        <taxon>Solanales</taxon>
        <taxon>Solanaceae</taxon>
        <taxon>Solanoideae</taxon>
        <taxon>Solaneae</taxon>
        <taxon>Solanum</taxon>
    </lineage>
</organism>
<name>A0A0V0HIN9_SOLCH</name>
<sequence length="64" mass="7409">MCHPIICVLGDMTLQSRPSKRLHLEISDFDTVALKFGLDPFPTQFDPLNKNMKSDFSKNEMDFF</sequence>
<proteinExistence type="predicted"/>
<protein>
    <submittedName>
        <fullName evidence="1">Putative ovule protein</fullName>
    </submittedName>
</protein>
<dbReference type="AlphaFoldDB" id="A0A0V0HIN9"/>
<evidence type="ECO:0000313" key="1">
    <source>
        <dbReference type="EMBL" id="JAP20223.1"/>
    </source>
</evidence>
<reference evidence="1" key="1">
    <citation type="submission" date="2015-12" db="EMBL/GenBank/DDBJ databases">
        <title>Gene expression during late stages of embryo sac development: a critical building block for successful pollen-pistil interactions.</title>
        <authorList>
            <person name="Liu Y."/>
            <person name="Joly V."/>
            <person name="Sabar M."/>
            <person name="Matton D.P."/>
        </authorList>
    </citation>
    <scope>NUCLEOTIDE SEQUENCE</scope>
</reference>